<keyword evidence="1" id="KW-0472">Membrane</keyword>
<feature type="transmembrane region" description="Helical" evidence="1">
    <location>
        <begin position="493"/>
        <end position="522"/>
    </location>
</feature>
<feature type="transmembrane region" description="Helical" evidence="1">
    <location>
        <begin position="327"/>
        <end position="350"/>
    </location>
</feature>
<gene>
    <name evidence="2" type="ORF">SACC_25160</name>
</gene>
<evidence type="ECO:0008006" key="4">
    <source>
        <dbReference type="Google" id="ProtNLM"/>
    </source>
</evidence>
<feature type="transmembrane region" description="Helical" evidence="1">
    <location>
        <begin position="218"/>
        <end position="235"/>
    </location>
</feature>
<organism evidence="2 3">
    <name type="scientific">Saccharolobus caldissimus</name>
    <dbReference type="NCBI Taxonomy" id="1702097"/>
    <lineage>
        <taxon>Archaea</taxon>
        <taxon>Thermoproteota</taxon>
        <taxon>Thermoprotei</taxon>
        <taxon>Sulfolobales</taxon>
        <taxon>Sulfolobaceae</taxon>
        <taxon>Saccharolobus</taxon>
    </lineage>
</organism>
<keyword evidence="1" id="KW-0812">Transmembrane</keyword>
<feature type="transmembrane region" description="Helical" evidence="1">
    <location>
        <begin position="581"/>
        <end position="599"/>
    </location>
</feature>
<feature type="transmembrane region" description="Helical" evidence="1">
    <location>
        <begin position="406"/>
        <end position="430"/>
    </location>
</feature>
<proteinExistence type="predicted"/>
<feature type="transmembrane region" description="Helical" evidence="1">
    <location>
        <begin position="117"/>
        <end position="142"/>
    </location>
</feature>
<feature type="transmembrane region" description="Helical" evidence="1">
    <location>
        <begin position="291"/>
        <end position="315"/>
    </location>
</feature>
<name>A0AAQ4CUL8_9CREN</name>
<evidence type="ECO:0000256" key="1">
    <source>
        <dbReference type="SAM" id="Phobius"/>
    </source>
</evidence>
<accession>A0AAQ4CUL8</accession>
<dbReference type="Proteomes" id="UP001319921">
    <property type="component" value="Chromosome"/>
</dbReference>
<keyword evidence="3" id="KW-1185">Reference proteome</keyword>
<dbReference type="RefSeq" id="WP_229569832.1">
    <property type="nucleotide sequence ID" value="NZ_AP025226.1"/>
</dbReference>
<sequence>MEMFDFFKLKRYQFIFVTTFAAYFIFFQIVTRLFLITNIKFPAGVSLVISTSPPVPPQDMPFPLWGPYLSITTPHFTWAITPLSLGISFILSFLVALNVTLYLMYYNMLRLRASNQLLASLGILATSLSCSCELFTGLIGSVASNIPFLISVTFMERLFEGLVTLAIVLLSLSTYVLYSELSGKKVLKSIGKGLKGYLVFIVILIIDILLPFSPAFSFVKLVFSEIAGGILALLINKKWRYGIILSIFINVITISMFNIIYNNPLVYLIPFMGGFIGAMGYSLMKPWARLGLLHVIAWSLIMPGPISIILGYPIPFFNFSPSQLIELWITTWIIGTPIAWYAGVYYLQYLRENMATKPLNIRIIPKLERDYGIKWILIGSFAILIQILYFITHVPYYVDYNGYDLIFLFTMTVMSTFLIVLGSVLLGYGLSKLIKAVFNIPKPRKWFKFSVIFGVTYALLSGIIHIGVSGYPYPPVLLGLFGIPMLTPSVTIYIPHVIGIYINPLEALQLIASSMLAGGIASYTFENKLNKRNLIASIIGSVAVCPACTITTFSTYTMGLLVSALASSYLANFMNSLQGELLTSFASEIFLLGLMIYTGNKVKVKLAPKGSSLRL</sequence>
<dbReference type="GeneID" id="68867233"/>
<reference evidence="2 3" key="1">
    <citation type="journal article" date="2022" name="Microbiol. Resour. Announc.">
        <title>Complete Genome Sequence of the Hyperthermophilic and Acidophilic Archaeon Saccharolobus caldissimus Strain HS-3T.</title>
        <authorList>
            <person name="Sakai H.D."/>
            <person name="Kurosawa N."/>
        </authorList>
    </citation>
    <scope>NUCLEOTIDE SEQUENCE [LARGE SCALE GENOMIC DNA]</scope>
    <source>
        <strain evidence="2 3">JCM32116</strain>
    </source>
</reference>
<feature type="transmembrane region" description="Helical" evidence="1">
    <location>
        <begin position="534"/>
        <end position="561"/>
    </location>
</feature>
<feature type="transmembrane region" description="Helical" evidence="1">
    <location>
        <begin position="451"/>
        <end position="473"/>
    </location>
</feature>
<evidence type="ECO:0000313" key="3">
    <source>
        <dbReference type="Proteomes" id="UP001319921"/>
    </source>
</evidence>
<dbReference type="AlphaFoldDB" id="A0AAQ4CUL8"/>
<dbReference type="KEGG" id="scas:SACC_25160"/>
<dbReference type="EMBL" id="AP025226">
    <property type="protein sequence ID" value="BDB99499.1"/>
    <property type="molecule type" value="Genomic_DNA"/>
</dbReference>
<feature type="transmembrane region" description="Helical" evidence="1">
    <location>
        <begin position="162"/>
        <end position="181"/>
    </location>
</feature>
<evidence type="ECO:0000313" key="2">
    <source>
        <dbReference type="EMBL" id="BDB99499.1"/>
    </source>
</evidence>
<protein>
    <recommendedName>
        <fullName evidence="4">FoxF</fullName>
    </recommendedName>
</protein>
<feature type="transmembrane region" description="Helical" evidence="1">
    <location>
        <begin position="371"/>
        <end position="391"/>
    </location>
</feature>
<feature type="transmembrane region" description="Helical" evidence="1">
    <location>
        <begin position="12"/>
        <end position="35"/>
    </location>
</feature>
<feature type="transmembrane region" description="Helical" evidence="1">
    <location>
        <begin position="267"/>
        <end position="284"/>
    </location>
</feature>
<feature type="transmembrane region" description="Helical" evidence="1">
    <location>
        <begin position="83"/>
        <end position="105"/>
    </location>
</feature>
<keyword evidence="1" id="KW-1133">Transmembrane helix</keyword>
<feature type="transmembrane region" description="Helical" evidence="1">
    <location>
        <begin position="242"/>
        <end position="261"/>
    </location>
</feature>
<feature type="transmembrane region" description="Helical" evidence="1">
    <location>
        <begin position="193"/>
        <end position="212"/>
    </location>
</feature>